<dbReference type="Proteomes" id="UP000014071">
    <property type="component" value="Unassembled WGS sequence"/>
</dbReference>
<dbReference type="HOGENOM" id="CLU_1960549_0_0_1"/>
<reference evidence="3" key="1">
    <citation type="journal article" date="2013" name="Genome Announc.">
        <title>Draft genome sequence of the basidiomycetous yeast-like fungus Pseudozyma hubeiensis SY62, which produces an abundant amount of the biosurfactant mannosylerythritol lipids.</title>
        <authorList>
            <person name="Konishi M."/>
            <person name="Hatada Y."/>
            <person name="Horiuchi J."/>
        </authorList>
    </citation>
    <scope>NUCLEOTIDE SEQUENCE [LARGE SCALE GENOMIC DNA]</scope>
    <source>
        <strain evidence="3">SY62</strain>
    </source>
</reference>
<accession>R9P879</accession>
<evidence type="ECO:0000256" key="1">
    <source>
        <dbReference type="SAM" id="MobiDB-lite"/>
    </source>
</evidence>
<dbReference type="AlphaFoldDB" id="R9P879"/>
<keyword evidence="3" id="KW-1185">Reference proteome</keyword>
<organism evidence="2 3">
    <name type="scientific">Pseudozyma hubeiensis (strain SY62)</name>
    <name type="common">Yeast</name>
    <dbReference type="NCBI Taxonomy" id="1305764"/>
    <lineage>
        <taxon>Eukaryota</taxon>
        <taxon>Fungi</taxon>
        <taxon>Dikarya</taxon>
        <taxon>Basidiomycota</taxon>
        <taxon>Ustilaginomycotina</taxon>
        <taxon>Ustilaginomycetes</taxon>
        <taxon>Ustilaginales</taxon>
        <taxon>Ustilaginaceae</taxon>
        <taxon>Pseudozyma</taxon>
    </lineage>
</organism>
<gene>
    <name evidence="2" type="ORF">PHSY_005189</name>
</gene>
<dbReference type="RefSeq" id="XP_012191190.1">
    <property type="nucleotide sequence ID" value="XM_012335800.1"/>
</dbReference>
<evidence type="ECO:0000313" key="2">
    <source>
        <dbReference type="EMBL" id="GAC97603.1"/>
    </source>
</evidence>
<name>R9P879_PSEHS</name>
<evidence type="ECO:0000313" key="3">
    <source>
        <dbReference type="Proteomes" id="UP000014071"/>
    </source>
</evidence>
<dbReference type="GeneID" id="24110469"/>
<dbReference type="EMBL" id="DF238810">
    <property type="protein sequence ID" value="GAC97603.1"/>
    <property type="molecule type" value="Genomic_DNA"/>
</dbReference>
<feature type="region of interest" description="Disordered" evidence="1">
    <location>
        <begin position="61"/>
        <end position="83"/>
    </location>
</feature>
<protein>
    <submittedName>
        <fullName evidence="2">Uncharacterized protein</fullName>
    </submittedName>
</protein>
<sequence>MLTTIDEQAGTRLSWKHRTIFDKLLDDECRFDRTYTLMYLSSRWEVLQYALCHLFSQKKKKKATEQPAPSESGFAGSATTKFRDRGRDGFPSVCETVTSVETKLDLNEVAQAVRHLEGYQCGGKDPDG</sequence>
<proteinExistence type="predicted"/>